<sequence>MTLAHSLVTVRLPGDLAVQTVATVGLPIGDAVVSQSQTADTTGAESPPGDEPRRKWSLMRHVRASHATATREAITRAITPSYVRAMVFVTMSLSSDGQTRW</sequence>
<feature type="compositionally biased region" description="Polar residues" evidence="1">
    <location>
        <begin position="33"/>
        <end position="44"/>
    </location>
</feature>
<reference evidence="2 3" key="1">
    <citation type="submission" date="2019-04" db="EMBL/GenBank/DDBJ databases">
        <title>Complete genome sequence of Arthrobacter sp. ZXY-2 associated with effective atrazine degradation and salt adaptation.</title>
        <authorList>
            <person name="Zhao X."/>
        </authorList>
    </citation>
    <scope>NUCLEOTIDE SEQUENCE [LARGE SCALE GENOMIC DNA]</scope>
    <source>
        <strain evidence="3">ZP60</strain>
    </source>
</reference>
<reference evidence="2 3" key="2">
    <citation type="submission" date="2019-04" db="EMBL/GenBank/DDBJ databases">
        <authorList>
            <person name="Yang S."/>
            <person name="Wei W."/>
        </authorList>
    </citation>
    <scope>NUCLEOTIDE SEQUENCE [LARGE SCALE GENOMIC DNA]</scope>
    <source>
        <strain evidence="3">ZP60</strain>
    </source>
</reference>
<dbReference type="AlphaFoldDB" id="A0A4D6KDC0"/>
<evidence type="ECO:0000256" key="1">
    <source>
        <dbReference type="SAM" id="MobiDB-lite"/>
    </source>
</evidence>
<name>A0A4D6KDC0_9EURY</name>
<gene>
    <name evidence="2" type="ORF">E5139_13275</name>
</gene>
<organism evidence="2 3">
    <name type="scientific">Halomicrobium mukohataei</name>
    <dbReference type="NCBI Taxonomy" id="57705"/>
    <lineage>
        <taxon>Archaea</taxon>
        <taxon>Methanobacteriati</taxon>
        <taxon>Methanobacteriota</taxon>
        <taxon>Stenosarchaea group</taxon>
        <taxon>Halobacteria</taxon>
        <taxon>Halobacteriales</taxon>
        <taxon>Haloarculaceae</taxon>
        <taxon>Halomicrobium</taxon>
    </lineage>
</organism>
<dbReference type="KEGG" id="halz:E5139_13275"/>
<proteinExistence type="predicted"/>
<accession>A0A4D6KDC0</accession>
<evidence type="ECO:0000313" key="3">
    <source>
        <dbReference type="Proteomes" id="UP000297053"/>
    </source>
</evidence>
<protein>
    <submittedName>
        <fullName evidence="2">Uncharacterized protein</fullName>
    </submittedName>
</protein>
<dbReference type="Proteomes" id="UP000297053">
    <property type="component" value="Chromosome"/>
</dbReference>
<evidence type="ECO:0000313" key="2">
    <source>
        <dbReference type="EMBL" id="QCD66568.1"/>
    </source>
</evidence>
<feature type="region of interest" description="Disordered" evidence="1">
    <location>
        <begin position="33"/>
        <end position="55"/>
    </location>
</feature>
<dbReference type="EMBL" id="CP039375">
    <property type="protein sequence ID" value="QCD66568.1"/>
    <property type="molecule type" value="Genomic_DNA"/>
</dbReference>